<keyword evidence="3" id="KW-0813">Transport</keyword>
<gene>
    <name evidence="10" type="primary">rarD</name>
    <name evidence="10" type="ORF">DX908_11655</name>
</gene>
<feature type="transmembrane region" description="Helical" evidence="8">
    <location>
        <begin position="76"/>
        <end position="96"/>
    </location>
</feature>
<feature type="transmembrane region" description="Helical" evidence="8">
    <location>
        <begin position="156"/>
        <end position="171"/>
    </location>
</feature>
<keyword evidence="4" id="KW-1003">Cell membrane</keyword>
<dbReference type="GO" id="GO:0005886">
    <property type="term" value="C:plasma membrane"/>
    <property type="evidence" value="ECO:0007669"/>
    <property type="project" value="UniProtKB-SubCell"/>
</dbReference>
<feature type="transmembrane region" description="Helical" evidence="8">
    <location>
        <begin position="46"/>
        <end position="64"/>
    </location>
</feature>
<feature type="transmembrane region" description="Helical" evidence="8">
    <location>
        <begin position="214"/>
        <end position="237"/>
    </location>
</feature>
<feature type="transmembrane region" description="Helical" evidence="8">
    <location>
        <begin position="272"/>
        <end position="294"/>
    </location>
</feature>
<evidence type="ECO:0000256" key="4">
    <source>
        <dbReference type="ARBA" id="ARBA00022475"/>
    </source>
</evidence>
<dbReference type="RefSeq" id="WP_116393085.1">
    <property type="nucleotide sequence ID" value="NZ_QUQO01000001.1"/>
</dbReference>
<evidence type="ECO:0000256" key="1">
    <source>
        <dbReference type="ARBA" id="ARBA00004651"/>
    </source>
</evidence>
<proteinExistence type="inferred from homology"/>
<dbReference type="SUPFAM" id="SSF103481">
    <property type="entry name" value="Multidrug resistance efflux transporter EmrE"/>
    <property type="match status" value="1"/>
</dbReference>
<dbReference type="EMBL" id="QUQO01000001">
    <property type="protein sequence ID" value="RFB06451.1"/>
    <property type="molecule type" value="Genomic_DNA"/>
</dbReference>
<feature type="transmembrane region" description="Helical" evidence="8">
    <location>
        <begin position="108"/>
        <end position="125"/>
    </location>
</feature>
<name>A0A371RM14_9PROT</name>
<evidence type="ECO:0000256" key="8">
    <source>
        <dbReference type="SAM" id="Phobius"/>
    </source>
</evidence>
<evidence type="ECO:0000256" key="2">
    <source>
        <dbReference type="ARBA" id="ARBA00007362"/>
    </source>
</evidence>
<feature type="transmembrane region" description="Helical" evidence="8">
    <location>
        <begin position="12"/>
        <end position="34"/>
    </location>
</feature>
<accession>A0A371RM14</accession>
<dbReference type="FunCoup" id="A0A371RM14">
    <property type="interactions" value="101"/>
</dbReference>
<dbReference type="InParanoid" id="A0A371RM14"/>
<comment type="subcellular location">
    <subcellularLocation>
        <location evidence="1">Cell membrane</location>
        <topology evidence="1">Multi-pass membrane protein</topology>
    </subcellularLocation>
</comment>
<dbReference type="NCBIfam" id="TIGR00688">
    <property type="entry name" value="rarD"/>
    <property type="match status" value="1"/>
</dbReference>
<keyword evidence="11" id="KW-1185">Reference proteome</keyword>
<dbReference type="Pfam" id="PF00892">
    <property type="entry name" value="EamA"/>
    <property type="match status" value="1"/>
</dbReference>
<evidence type="ECO:0000259" key="9">
    <source>
        <dbReference type="Pfam" id="PF00892"/>
    </source>
</evidence>
<organism evidence="10 11">
    <name type="scientific">Parvularcula marina</name>
    <dbReference type="NCBI Taxonomy" id="2292771"/>
    <lineage>
        <taxon>Bacteria</taxon>
        <taxon>Pseudomonadati</taxon>
        <taxon>Pseudomonadota</taxon>
        <taxon>Alphaproteobacteria</taxon>
        <taxon>Parvularculales</taxon>
        <taxon>Parvularculaceae</taxon>
        <taxon>Parvularcula</taxon>
    </lineage>
</organism>
<evidence type="ECO:0000313" key="11">
    <source>
        <dbReference type="Proteomes" id="UP000264589"/>
    </source>
</evidence>
<evidence type="ECO:0000256" key="7">
    <source>
        <dbReference type="ARBA" id="ARBA00023136"/>
    </source>
</evidence>
<reference evidence="10 11" key="1">
    <citation type="submission" date="2018-08" db="EMBL/GenBank/DDBJ databases">
        <title>Parvularcula sp. SM1705, isolated from surface water of the South Sea China.</title>
        <authorList>
            <person name="Sun L."/>
        </authorList>
    </citation>
    <scope>NUCLEOTIDE SEQUENCE [LARGE SCALE GENOMIC DNA]</scope>
    <source>
        <strain evidence="10 11">SM1705</strain>
    </source>
</reference>
<protein>
    <submittedName>
        <fullName evidence="10">EamA family transporter RarD</fullName>
    </submittedName>
</protein>
<comment type="similarity">
    <text evidence="2">Belongs to the EamA transporter family.</text>
</comment>
<evidence type="ECO:0000256" key="3">
    <source>
        <dbReference type="ARBA" id="ARBA00022448"/>
    </source>
</evidence>
<keyword evidence="7 8" id="KW-0472">Membrane</keyword>
<evidence type="ECO:0000256" key="5">
    <source>
        <dbReference type="ARBA" id="ARBA00022692"/>
    </source>
</evidence>
<dbReference type="InterPro" id="IPR000620">
    <property type="entry name" value="EamA_dom"/>
</dbReference>
<comment type="caution">
    <text evidence="10">The sequence shown here is derived from an EMBL/GenBank/DDBJ whole genome shotgun (WGS) entry which is preliminary data.</text>
</comment>
<feature type="transmembrane region" description="Helical" evidence="8">
    <location>
        <begin position="244"/>
        <end position="266"/>
    </location>
</feature>
<feature type="transmembrane region" description="Helical" evidence="8">
    <location>
        <begin position="183"/>
        <end position="202"/>
    </location>
</feature>
<dbReference type="InterPro" id="IPR037185">
    <property type="entry name" value="EmrE-like"/>
</dbReference>
<dbReference type="Proteomes" id="UP000264589">
    <property type="component" value="Unassembled WGS sequence"/>
</dbReference>
<sequence>MGSETQQNTQVTGLLSGLLCYTFWGFFPIYFILLRGVAADEVLADRILFAVPFGALIIWGRSQWPEVLAGLRSPRVMLWLLLSATVIALNWLVYISAVQSENTMQASLGYYINPLIYVLVGVVVLGEKLRRAQIAAVVLATIGVLVLTFYGGVFPTIAFTLAITFTIYGYARKKVQIGAMPGLFIETLLLAPFAAGWLWFLIATKDTGMEQGLAGNAGLVGLLALAGPLTVIPLLFFAMAARRLTLATLGFLQFIGPTLQFLVAVVDGEPFTLARQICFGFIWVAVAIFAFDALRHRPHRNEKPIMQVAAAQSSE</sequence>
<keyword evidence="5 8" id="KW-0812">Transmembrane</keyword>
<keyword evidence="6 8" id="KW-1133">Transmembrane helix</keyword>
<feature type="domain" description="EamA" evidence="9">
    <location>
        <begin position="12"/>
        <end position="148"/>
    </location>
</feature>
<dbReference type="OrthoDB" id="369870at2"/>
<dbReference type="AlphaFoldDB" id="A0A371RM14"/>
<evidence type="ECO:0000256" key="6">
    <source>
        <dbReference type="ARBA" id="ARBA00022989"/>
    </source>
</evidence>
<evidence type="ECO:0000313" key="10">
    <source>
        <dbReference type="EMBL" id="RFB06451.1"/>
    </source>
</evidence>
<dbReference type="InterPro" id="IPR004626">
    <property type="entry name" value="RarD"/>
</dbReference>